<dbReference type="AlphaFoldDB" id="A0A0N5B0N1"/>
<evidence type="ECO:0000313" key="3">
    <source>
        <dbReference type="WBParaSite" id="SMUV_0001083301-mRNA-1"/>
    </source>
</evidence>
<name>A0A0N5B0N1_9BILA</name>
<feature type="region of interest" description="Disordered" evidence="1">
    <location>
        <begin position="193"/>
        <end position="232"/>
    </location>
</feature>
<dbReference type="WBParaSite" id="SMUV_0001083301-mRNA-1">
    <property type="protein sequence ID" value="SMUV_0001083301-mRNA-1"/>
    <property type="gene ID" value="SMUV_0001083301"/>
</dbReference>
<protein>
    <submittedName>
        <fullName evidence="3">Uncharacterized protein</fullName>
    </submittedName>
</protein>
<accession>A0A0N5B0N1</accession>
<evidence type="ECO:0000256" key="1">
    <source>
        <dbReference type="SAM" id="MobiDB-lite"/>
    </source>
</evidence>
<evidence type="ECO:0000313" key="2">
    <source>
        <dbReference type="Proteomes" id="UP000046393"/>
    </source>
</evidence>
<proteinExistence type="predicted"/>
<organism evidence="2 3">
    <name type="scientific">Syphacia muris</name>
    <dbReference type="NCBI Taxonomy" id="451379"/>
    <lineage>
        <taxon>Eukaryota</taxon>
        <taxon>Metazoa</taxon>
        <taxon>Ecdysozoa</taxon>
        <taxon>Nematoda</taxon>
        <taxon>Chromadorea</taxon>
        <taxon>Rhabditida</taxon>
        <taxon>Spirurina</taxon>
        <taxon>Oxyuridomorpha</taxon>
        <taxon>Oxyuroidea</taxon>
        <taxon>Oxyuridae</taxon>
        <taxon>Syphacia</taxon>
    </lineage>
</organism>
<reference evidence="3" key="1">
    <citation type="submission" date="2017-02" db="UniProtKB">
        <authorList>
            <consortium name="WormBaseParasite"/>
        </authorList>
    </citation>
    <scope>IDENTIFICATION</scope>
</reference>
<dbReference type="STRING" id="451379.A0A0N5B0N1"/>
<dbReference type="Proteomes" id="UP000046393">
    <property type="component" value="Unplaced"/>
</dbReference>
<sequence>MANEVQISNITNALATLESHYAMHKEKFEQWKRDNEKQRGSETYNKYVEQFKDWEAGVQDQRRQLLIGRNNIYGGLMDIDQTLDVLLAGISFEDFMVAVTTMTSKDQRFFPTLLSFYKKNAGEVRSYPYQNFQTSVPFTNNVMHTYSSQQQYVSSTTPQTAMPSYSSYGLTTHPDALVNNVVKRPFERPLMAPQSTDKWNLEEPQRKVFRAPSPVKDYRNPSTLPFRDFSQK</sequence>
<keyword evidence="2" id="KW-1185">Reference proteome</keyword>